<dbReference type="Proteomes" id="UP000308600">
    <property type="component" value="Unassembled WGS sequence"/>
</dbReference>
<proteinExistence type="predicted"/>
<accession>A0ACD3B1G1</accession>
<protein>
    <submittedName>
        <fullName evidence="1">Uncharacterized protein</fullName>
    </submittedName>
</protein>
<sequence>MAPLSTFSLPLRELPAGYGWDERESLALSSNVTFTTALDKRDIFLGQQCCIVCGRPGLVEHCRIIPKLFERYTFFIRFLPTTRKVVHINYLKIPNQSEYHGKVVGLDIHDLHAPFPSLFIIHEMQVRGHRPFLPIEPLIDGISWQNCQTTREGPPPDTNNPESPTMQFQPQTVNTEGEPSGRYQITLNDDVINEILAATRAMPSWKACQMEDTRWNGTAEENIQKYVSTIGTEDQSTPSTE</sequence>
<name>A0ACD3B1G1_9AGAR</name>
<organism evidence="1 2">
    <name type="scientific">Pluteus cervinus</name>
    <dbReference type="NCBI Taxonomy" id="181527"/>
    <lineage>
        <taxon>Eukaryota</taxon>
        <taxon>Fungi</taxon>
        <taxon>Dikarya</taxon>
        <taxon>Basidiomycota</taxon>
        <taxon>Agaricomycotina</taxon>
        <taxon>Agaricomycetes</taxon>
        <taxon>Agaricomycetidae</taxon>
        <taxon>Agaricales</taxon>
        <taxon>Pluteineae</taxon>
        <taxon>Pluteaceae</taxon>
        <taxon>Pluteus</taxon>
    </lineage>
</organism>
<dbReference type="EMBL" id="ML208298">
    <property type="protein sequence ID" value="TFK71442.1"/>
    <property type="molecule type" value="Genomic_DNA"/>
</dbReference>
<evidence type="ECO:0000313" key="1">
    <source>
        <dbReference type="EMBL" id="TFK71442.1"/>
    </source>
</evidence>
<gene>
    <name evidence="1" type="ORF">BDN72DRAFT_869994</name>
</gene>
<keyword evidence="2" id="KW-1185">Reference proteome</keyword>
<reference evidence="1 2" key="1">
    <citation type="journal article" date="2019" name="Nat. Ecol. Evol.">
        <title>Megaphylogeny resolves global patterns of mushroom evolution.</title>
        <authorList>
            <person name="Varga T."/>
            <person name="Krizsan K."/>
            <person name="Foldi C."/>
            <person name="Dima B."/>
            <person name="Sanchez-Garcia M."/>
            <person name="Sanchez-Ramirez S."/>
            <person name="Szollosi G.J."/>
            <person name="Szarkandi J.G."/>
            <person name="Papp V."/>
            <person name="Albert L."/>
            <person name="Andreopoulos W."/>
            <person name="Angelini C."/>
            <person name="Antonin V."/>
            <person name="Barry K.W."/>
            <person name="Bougher N.L."/>
            <person name="Buchanan P."/>
            <person name="Buyck B."/>
            <person name="Bense V."/>
            <person name="Catcheside P."/>
            <person name="Chovatia M."/>
            <person name="Cooper J."/>
            <person name="Damon W."/>
            <person name="Desjardin D."/>
            <person name="Finy P."/>
            <person name="Geml J."/>
            <person name="Haridas S."/>
            <person name="Hughes K."/>
            <person name="Justo A."/>
            <person name="Karasinski D."/>
            <person name="Kautmanova I."/>
            <person name="Kiss B."/>
            <person name="Kocsube S."/>
            <person name="Kotiranta H."/>
            <person name="LaButti K.M."/>
            <person name="Lechner B.E."/>
            <person name="Liimatainen K."/>
            <person name="Lipzen A."/>
            <person name="Lukacs Z."/>
            <person name="Mihaltcheva S."/>
            <person name="Morgado L.N."/>
            <person name="Niskanen T."/>
            <person name="Noordeloos M.E."/>
            <person name="Ohm R.A."/>
            <person name="Ortiz-Santana B."/>
            <person name="Ovrebo C."/>
            <person name="Racz N."/>
            <person name="Riley R."/>
            <person name="Savchenko A."/>
            <person name="Shiryaev A."/>
            <person name="Soop K."/>
            <person name="Spirin V."/>
            <person name="Szebenyi C."/>
            <person name="Tomsovsky M."/>
            <person name="Tulloss R.E."/>
            <person name="Uehling J."/>
            <person name="Grigoriev I.V."/>
            <person name="Vagvolgyi C."/>
            <person name="Papp T."/>
            <person name="Martin F.M."/>
            <person name="Miettinen O."/>
            <person name="Hibbett D.S."/>
            <person name="Nagy L.G."/>
        </authorList>
    </citation>
    <scope>NUCLEOTIDE SEQUENCE [LARGE SCALE GENOMIC DNA]</scope>
    <source>
        <strain evidence="1 2">NL-1719</strain>
    </source>
</reference>
<evidence type="ECO:0000313" key="2">
    <source>
        <dbReference type="Proteomes" id="UP000308600"/>
    </source>
</evidence>